<evidence type="ECO:0000313" key="2">
    <source>
        <dbReference type="EMBL" id="SDR51426.1"/>
    </source>
</evidence>
<keyword evidence="1" id="KW-0812">Transmembrane</keyword>
<keyword evidence="1" id="KW-1133">Transmembrane helix</keyword>
<sequence length="121" mass="13332">MQQATGRRERKNAKVVAIVCAVLILLTFVISELKPWSRKPADAGECSTHDSEWRQEALVNKINATGDPSLKAKAVQVQAGSHWDDKNHLWVVPFRTADQSADTRSFVALVHCTGSVDINHG</sequence>
<dbReference type="AlphaFoldDB" id="A0A1H1JN33"/>
<dbReference type="RefSeq" id="WP_074772303.1">
    <property type="nucleotide sequence ID" value="NZ_FNKP01000003.1"/>
</dbReference>
<dbReference type="EMBL" id="FNKP01000003">
    <property type="protein sequence ID" value="SDR51426.1"/>
    <property type="molecule type" value="Genomic_DNA"/>
</dbReference>
<evidence type="ECO:0000256" key="1">
    <source>
        <dbReference type="SAM" id="Phobius"/>
    </source>
</evidence>
<feature type="transmembrane region" description="Helical" evidence="1">
    <location>
        <begin position="12"/>
        <end position="30"/>
    </location>
</feature>
<gene>
    <name evidence="2" type="ORF">SAMN05443245_6926</name>
</gene>
<dbReference type="Proteomes" id="UP000183487">
    <property type="component" value="Unassembled WGS sequence"/>
</dbReference>
<organism evidence="2 3">
    <name type="scientific">Paraburkholderia fungorum</name>
    <dbReference type="NCBI Taxonomy" id="134537"/>
    <lineage>
        <taxon>Bacteria</taxon>
        <taxon>Pseudomonadati</taxon>
        <taxon>Pseudomonadota</taxon>
        <taxon>Betaproteobacteria</taxon>
        <taxon>Burkholderiales</taxon>
        <taxon>Burkholderiaceae</taxon>
        <taxon>Paraburkholderia</taxon>
    </lineage>
</organism>
<protein>
    <submittedName>
        <fullName evidence="2">Uncharacterized protein</fullName>
    </submittedName>
</protein>
<evidence type="ECO:0000313" key="3">
    <source>
        <dbReference type="Proteomes" id="UP000183487"/>
    </source>
</evidence>
<keyword evidence="3" id="KW-1185">Reference proteome</keyword>
<proteinExistence type="predicted"/>
<accession>A0A1H1JN33</accession>
<keyword evidence="1" id="KW-0472">Membrane</keyword>
<dbReference type="OrthoDB" id="9101805at2"/>
<name>A0A1H1JN33_9BURK</name>
<reference evidence="3" key="1">
    <citation type="submission" date="2016-10" db="EMBL/GenBank/DDBJ databases">
        <authorList>
            <person name="Varghese N."/>
        </authorList>
    </citation>
    <scope>NUCLEOTIDE SEQUENCE [LARGE SCALE GENOMIC DNA]</scope>
    <source>
        <strain evidence="3">GAS106B</strain>
    </source>
</reference>